<sequence length="1733" mass="193106">MTPNAIQPLNIQTISSSRLFFNIHHALGINPGDHYTVDAQALPEEHFRVTRVVLQHLLGEDIRFSNANIAPPDAPQGQKLFLIYQSEKAWKLCADAMELELSEVTPWLVHQFFSRLAWLDESTVGSEAGKAQLNDYLYGLRPYRGEDVVLDLKDYPELGGLLRPVPQDLRLWMVQFRRGARLMSIGEWIAHSSGRVLYNGISAARDEQARAPLSVVYDAISRLLPAGEYRDGPLSVALDQQLAEIATWWQLEFYLKATFESDPLCAGLQIDFLTPTPFASRAEFYRKAVAYALNPYDEVWLSRAIANAKDAPGMRALSLAIELRFKHAGLTFESAIALATVLDPALKSSPEVSESLPASRMLEVHVPHLDTWSAVRNADELFRELGIGLLCADSGDLRWSAAQTWHALSQTARFKSMFAPLLNSMQWYGALNNQQASPRMTQALAGRALVDYFLGASQAFSQPLEKTLRGAWVCGYSHVQLCARVRNDIKARLPGASASTLEILYYLLIREAMPDLLVEGVPDHLQYGRSLQSVALIHGVALLESMRPGHSFSLQYDDVIDISARLTGSTDANVHALWAKTLVIPALRYAIAQGAIEWNIDDLERASTAQVRQALNYLKAQQALHAGELNDLLSITPPDRKRLAEQMLSEARVDRQLWEVPIKVLGRPILQEHGFTISHSYSIDRLLAVGRPQATMVELVMMGEAYIKGKPPIPQAYASAFDSFRRALIGAEARVMKRLLTEMQVADRTVLLNSTCEVSRLAFDGEEGVHGLFIRCQTGDHRADFHEHKVAEEVFHELIPAGGVIRKVEQRFQYRVELNTGFSGNIVETVEKMRSNAEKTAKAPITPLLPLDSDAYLKGSASRSSVSYHQPRHGTLIPAPTLIYLPDGSEQTRLDAFVQVAASHLFASYLERSRVEHEHVTQWEQVWAKEREYADTVARLLIPFYGCIKDLVHDRHSAEVVIGCVMEVAFALIPAGQFAGSTARIVLRAGEMSVLSIFSLTGKAVTRLIAGLAEQSTLFVVRDLGRFAFKAGRLGWSRLLEQVPALKEIFASRGFLESGISLDKGMYRITDSAEHPWHPKVESRDRRATVDGRSDVVVRNVGNAQEPDFRLLDPEFDAVFGKTLIPVSTTEPLEFAVLPASDGIVPGHYPMVLPVISKVDGFTELRIGQGCNAHFIERDDSVFDILVDGERYRLDAGAPDAAMRQLAVSRLSDGAYGLEEVDSLCRARRNLESIPCAVGVRLATPTPEPLPSGSISPKRTGKYPSHAMAAREFTLERLTTGAGETSQSLDVFVYEGKFCQWAEPSRVTSPTQAAAGKAVVPLSQDERALFSLPEIPVYLPELEGLLSDADRLGIPPNYSSEDTSFVFEFAPAIEFGAIAHGVKDTRTLRGARLRLVNTEWIFVEPDTGVFYKTRVPEDGRRSLKFSRVTSSHEINEFIRVSEQYRLVRERSNMEQDRENIARLLFDLLDEFERDAWQVSWGQMIDSYDDYVQWCLGNNEDNPLLEFASNILAGEEVQKKFVELTRQCIPDFKTIAQRSVPEQQHIIEVLNRLLPVAGSKGKWEALNLQSIVTPRAAKAILSQIKGANLSFAQVYTGAGERVVYYALSGGEKARGLKLRLDVADTTEQILDGVIFRDARARMAGRRPDPGFTSLPVVRDASHTVIRNFSRDLDAERLIATVLKEDMAVTRLTHIRFFTVLDTCRSCGGFVLPRLKLDFPDALFSVTYLKNYTLS</sequence>
<dbReference type="Pfam" id="PF14424">
    <property type="entry name" value="Toxin-deaminase"/>
    <property type="match status" value="1"/>
</dbReference>
<evidence type="ECO:0000313" key="2">
    <source>
        <dbReference type="Proteomes" id="UP001207294"/>
    </source>
</evidence>
<keyword evidence="2" id="KW-1185">Reference proteome</keyword>
<dbReference type="InterPro" id="IPR032721">
    <property type="entry name" value="Toxin-deaminase"/>
</dbReference>
<gene>
    <name evidence="1" type="ORF">OH718_18745</name>
</gene>
<proteinExistence type="predicted"/>
<comment type="caution">
    <text evidence="1">The sequence shown here is derived from an EMBL/GenBank/DDBJ whole genome shotgun (WGS) entry which is preliminary data.</text>
</comment>
<reference evidence="1 2" key="1">
    <citation type="submission" date="2022-10" db="EMBL/GenBank/DDBJ databases">
        <title>Characterization of Pseudomonas capsici strains from pepper and tomato in Georgia.</title>
        <authorList>
            <person name="Zhao M."/>
            <person name="Dutta B."/>
        </authorList>
    </citation>
    <scope>NUCLEOTIDE SEQUENCE [LARGE SCALE GENOMIC DNA]</scope>
    <source>
        <strain evidence="1 2">Pc20-5</strain>
    </source>
</reference>
<accession>A0ABT3C0M1</accession>
<name>A0ABT3C0M1_9PSED</name>
<evidence type="ECO:0008006" key="3">
    <source>
        <dbReference type="Google" id="ProtNLM"/>
    </source>
</evidence>
<dbReference type="Proteomes" id="UP001207294">
    <property type="component" value="Unassembled WGS sequence"/>
</dbReference>
<dbReference type="RefSeq" id="WP_263943363.1">
    <property type="nucleotide sequence ID" value="NZ_JAOXMH010000017.1"/>
</dbReference>
<protein>
    <recommendedName>
        <fullName evidence="3">Deaminase of polymorphic toxin system</fullName>
    </recommendedName>
</protein>
<evidence type="ECO:0000313" key="1">
    <source>
        <dbReference type="EMBL" id="MCV4378641.1"/>
    </source>
</evidence>
<dbReference type="EMBL" id="JAOXML010000017">
    <property type="protein sequence ID" value="MCV4378641.1"/>
    <property type="molecule type" value="Genomic_DNA"/>
</dbReference>
<organism evidence="1 2">
    <name type="scientific">Pseudomonas capsici</name>
    <dbReference type="NCBI Taxonomy" id="2810614"/>
    <lineage>
        <taxon>Bacteria</taxon>
        <taxon>Pseudomonadati</taxon>
        <taxon>Pseudomonadota</taxon>
        <taxon>Gammaproteobacteria</taxon>
        <taxon>Pseudomonadales</taxon>
        <taxon>Pseudomonadaceae</taxon>
        <taxon>Pseudomonas</taxon>
    </lineage>
</organism>